<keyword evidence="1" id="KW-0812">Transmembrane</keyword>
<reference evidence="2 3" key="1">
    <citation type="submission" date="2024-11" db="EMBL/GenBank/DDBJ databases">
        <title>Using genomics to understand microbial adaptation to soil warming.</title>
        <authorList>
            <person name="Deangelis K.M. PhD."/>
        </authorList>
    </citation>
    <scope>NUCLEOTIDE SEQUENCE [LARGE SCALE GENOMIC DNA]</scope>
    <source>
        <strain evidence="2 3">GAS97</strain>
    </source>
</reference>
<gene>
    <name evidence="2" type="ORF">ABH943_004106</name>
</gene>
<feature type="transmembrane region" description="Helical" evidence="1">
    <location>
        <begin position="162"/>
        <end position="184"/>
    </location>
</feature>
<protein>
    <submittedName>
        <fullName evidence="2">Membrane protein</fullName>
    </submittedName>
</protein>
<keyword evidence="3" id="KW-1185">Reference proteome</keyword>
<proteinExistence type="predicted"/>
<dbReference type="RefSeq" id="WP_404609027.1">
    <property type="nucleotide sequence ID" value="NZ_JBIYDN010000012.1"/>
</dbReference>
<keyword evidence="1" id="KW-1133">Transmembrane helix</keyword>
<evidence type="ECO:0000313" key="3">
    <source>
        <dbReference type="Proteomes" id="UP001620514"/>
    </source>
</evidence>
<dbReference type="EMBL" id="JBIYDN010000012">
    <property type="protein sequence ID" value="MFK4444084.1"/>
    <property type="molecule type" value="Genomic_DNA"/>
</dbReference>
<accession>A0ABW8MK74</accession>
<sequence length="245" mass="26335">MSSTVDFWPLIGVAVVALGFACRFNPMLVVTVGAIATGVAAKMPLQDLLAQLGTGFVKARNLPLITLLPLPVIGLLERHGLREYAQRVIVRIRAATAGRLLVLYLFVREATAALGLVSLGGHAQMVRPLIAPMAEGLAQERHGPIGDTRYRLRAFAASADNIGLFFGEDVFVAFGVVLFMQNFLHGAGIEVSAVRLAVAGIPTAVCVFAIHGFRLYRLDNWLARELDKNATTAAEQASELEEQST</sequence>
<name>A0ABW8MK74_9BURK</name>
<dbReference type="Proteomes" id="UP001620514">
    <property type="component" value="Unassembled WGS sequence"/>
</dbReference>
<keyword evidence="1" id="KW-0472">Membrane</keyword>
<feature type="transmembrane region" description="Helical" evidence="1">
    <location>
        <begin position="196"/>
        <end position="216"/>
    </location>
</feature>
<organism evidence="2 3">
    <name type="scientific">Caballeronia udeis</name>
    <dbReference type="NCBI Taxonomy" id="1232866"/>
    <lineage>
        <taxon>Bacteria</taxon>
        <taxon>Pseudomonadati</taxon>
        <taxon>Pseudomonadota</taxon>
        <taxon>Betaproteobacteria</taxon>
        <taxon>Burkholderiales</taxon>
        <taxon>Burkholderiaceae</taxon>
        <taxon>Caballeronia</taxon>
    </lineage>
</organism>
<evidence type="ECO:0000313" key="2">
    <source>
        <dbReference type="EMBL" id="MFK4444084.1"/>
    </source>
</evidence>
<evidence type="ECO:0000256" key="1">
    <source>
        <dbReference type="SAM" id="Phobius"/>
    </source>
</evidence>
<dbReference type="InterPro" id="IPR010374">
    <property type="entry name" value="DUF969"/>
</dbReference>
<comment type="caution">
    <text evidence="2">The sequence shown here is derived from an EMBL/GenBank/DDBJ whole genome shotgun (WGS) entry which is preliminary data.</text>
</comment>
<dbReference type="Pfam" id="PF06149">
    <property type="entry name" value="DUF969"/>
    <property type="match status" value="1"/>
</dbReference>